<gene>
    <name evidence="1" type="ORF">DXU93_09775</name>
</gene>
<accession>A0A3E1EXJ2</accession>
<evidence type="ECO:0000313" key="2">
    <source>
        <dbReference type="Proteomes" id="UP000257127"/>
    </source>
</evidence>
<organism evidence="1 2">
    <name type="scientific">Brumimicrobium aurantiacum</name>
    <dbReference type="NCBI Taxonomy" id="1737063"/>
    <lineage>
        <taxon>Bacteria</taxon>
        <taxon>Pseudomonadati</taxon>
        <taxon>Bacteroidota</taxon>
        <taxon>Flavobacteriia</taxon>
        <taxon>Flavobacteriales</taxon>
        <taxon>Crocinitomicaceae</taxon>
        <taxon>Brumimicrobium</taxon>
    </lineage>
</organism>
<protein>
    <recommendedName>
        <fullName evidence="3">DUF4252 domain-containing protein</fullName>
    </recommendedName>
</protein>
<dbReference type="EMBL" id="QURB01000005">
    <property type="protein sequence ID" value="RFC54264.1"/>
    <property type="molecule type" value="Genomic_DNA"/>
</dbReference>
<evidence type="ECO:0008006" key="3">
    <source>
        <dbReference type="Google" id="ProtNLM"/>
    </source>
</evidence>
<proteinExistence type="predicted"/>
<reference evidence="1 2" key="1">
    <citation type="submission" date="2018-08" db="EMBL/GenBank/DDBJ databases">
        <title>The draft genome squence of Brumimicrobium sp. N62.</title>
        <authorList>
            <person name="Du Z.-J."/>
            <person name="Luo H.-R."/>
        </authorList>
    </citation>
    <scope>NUCLEOTIDE SEQUENCE [LARGE SCALE GENOMIC DNA]</scope>
    <source>
        <strain evidence="1 2">N62</strain>
    </source>
</reference>
<evidence type="ECO:0000313" key="1">
    <source>
        <dbReference type="EMBL" id="RFC54264.1"/>
    </source>
</evidence>
<keyword evidence="2" id="KW-1185">Reference proteome</keyword>
<comment type="caution">
    <text evidence="1">The sequence shown here is derived from an EMBL/GenBank/DDBJ whole genome shotgun (WGS) entry which is preliminary data.</text>
</comment>
<sequence length="167" mass="18906">MICIALTACKSDSENSIRNQQNESFQLNSEDLSNFENLDLRTYEINASIMVPKDESTSVKHQLDSFDWIIKQGKQSYLSIEDWGTADGLNHFIEEIKKQTEEIEIIENSDDFVFYKKTVGTSQTTYHAAAQHNIEGVNYLFITAKQGFSEDGVKAVVASIKSVELRP</sequence>
<dbReference type="Proteomes" id="UP000257127">
    <property type="component" value="Unassembled WGS sequence"/>
</dbReference>
<name>A0A3E1EXJ2_9FLAO</name>
<dbReference type="AlphaFoldDB" id="A0A3E1EXJ2"/>